<dbReference type="RefSeq" id="WP_281263855.1">
    <property type="nucleotide sequence ID" value="NZ_LN774881.1"/>
</dbReference>
<dbReference type="PROSITE" id="PS01012">
    <property type="entry name" value="FOLYLPOLYGLU_SYNT_2"/>
    <property type="match status" value="1"/>
</dbReference>
<dbReference type="AlphaFoldDB" id="A0A0H5BX24"/>
<dbReference type="GO" id="GO:0046872">
    <property type="term" value="F:metal ion binding"/>
    <property type="evidence" value="ECO:0007669"/>
    <property type="project" value="UniProtKB-KW"/>
</dbReference>
<dbReference type="GO" id="GO:0005524">
    <property type="term" value="F:ATP binding"/>
    <property type="evidence" value="ECO:0007669"/>
    <property type="project" value="UniProtKB-KW"/>
</dbReference>
<evidence type="ECO:0000256" key="16">
    <source>
        <dbReference type="ARBA" id="ARBA00049035"/>
    </source>
</evidence>
<dbReference type="KEGG" id="wca:WEOB_387"/>
<feature type="domain" description="Mur ligase C-terminal" evidence="19">
    <location>
        <begin position="287"/>
        <end position="406"/>
    </location>
</feature>
<keyword evidence="10 18" id="KW-0547">Nucleotide-binding</keyword>
<evidence type="ECO:0000256" key="18">
    <source>
        <dbReference type="PIRNR" id="PIRNR001563"/>
    </source>
</evidence>
<protein>
    <recommendedName>
        <fullName evidence="7 18">Dihydrofolate synthase/folylpolyglutamate synthase</fullName>
    </recommendedName>
</protein>
<dbReference type="NCBIfam" id="NF008101">
    <property type="entry name" value="PRK10846.1"/>
    <property type="match status" value="1"/>
</dbReference>
<sequence>MFTNTKSSSLSSWINHIKHLHHRNMDLGLERVKYVAKKLKLLHPSPYTIIVGGTNGKGTTCHLLERILISSGIRVGVYNSPHILYYNERIRIQGKILQDTDLVQSMKIIEKHRHNISLSYFEFSTLSALQLFKKFSVDVAILEVGLGGKLDATNIINSDISVITNIALDHTEILGTNRNSIAKQKSGIFRNKKPAIFGEENVPKTLFNEANKIGALLYVKNKNWWIKIKKNKKKWSWWNKNYILTALPIPKIPIENAATALAIVSCLPFNISKKNIKNELQKIQLPGRFQCIKKNPLIILDAAHNPHASAYLSNNIKKILKKTKKITVIVGMLKDKNIQGTLANFKGIAKNWNCASIKHERGATSEELSIHLRGENIKQFNNVVSAWNQAIKDSSKTDCILIFGSFHTISPIMKLLRISTYPKI</sequence>
<dbReference type="Gene3D" id="3.40.1190.10">
    <property type="entry name" value="Mur-like, catalytic domain"/>
    <property type="match status" value="1"/>
</dbReference>
<dbReference type="InterPro" id="IPR001645">
    <property type="entry name" value="Folylpolyglutamate_synth"/>
</dbReference>
<name>A0A0H5BX24_9ENTR</name>
<keyword evidence="9" id="KW-0479">Metal-binding</keyword>
<evidence type="ECO:0000256" key="8">
    <source>
        <dbReference type="ARBA" id="ARBA00022598"/>
    </source>
</evidence>
<comment type="subunit">
    <text evidence="6">Monomer.</text>
</comment>
<keyword evidence="12" id="KW-0460">Magnesium</keyword>
<evidence type="ECO:0000256" key="14">
    <source>
        <dbReference type="ARBA" id="ARBA00047493"/>
    </source>
</evidence>
<evidence type="ECO:0000256" key="12">
    <source>
        <dbReference type="ARBA" id="ARBA00022842"/>
    </source>
</evidence>
<comment type="catalytic activity">
    <reaction evidence="16">
        <text>(6R)-5,10-methylenetetrahydrofolyl-(gamma-L-Glu)(n) + L-glutamate + ATP = (6R)-5,10-methylenetetrahydrofolyl-(gamma-L-Glu)(n+1) + ADP + phosphate + H(+)</text>
        <dbReference type="Rhea" id="RHEA:51912"/>
        <dbReference type="Rhea" id="RHEA-COMP:13257"/>
        <dbReference type="Rhea" id="RHEA-COMP:13258"/>
        <dbReference type="ChEBI" id="CHEBI:15378"/>
        <dbReference type="ChEBI" id="CHEBI:29985"/>
        <dbReference type="ChEBI" id="CHEBI:30616"/>
        <dbReference type="ChEBI" id="CHEBI:43474"/>
        <dbReference type="ChEBI" id="CHEBI:136572"/>
        <dbReference type="ChEBI" id="CHEBI:456216"/>
        <dbReference type="EC" id="6.3.2.17"/>
    </reaction>
</comment>
<comment type="similarity">
    <text evidence="5 18">Belongs to the folylpolyglutamate synthase family.</text>
</comment>
<dbReference type="SUPFAM" id="SSF53244">
    <property type="entry name" value="MurD-like peptide ligases, peptide-binding domain"/>
    <property type="match status" value="1"/>
</dbReference>
<evidence type="ECO:0000256" key="9">
    <source>
        <dbReference type="ARBA" id="ARBA00022723"/>
    </source>
</evidence>
<dbReference type="PANTHER" id="PTHR11136:SF0">
    <property type="entry name" value="DIHYDROFOLATE SYNTHETASE-RELATED"/>
    <property type="match status" value="1"/>
</dbReference>
<evidence type="ECO:0000313" key="22">
    <source>
        <dbReference type="Proteomes" id="UP000242753"/>
    </source>
</evidence>
<accession>A0A0H5BX24</accession>
<evidence type="ECO:0000256" key="1">
    <source>
        <dbReference type="ARBA" id="ARBA00001946"/>
    </source>
</evidence>
<dbReference type="PATRIC" id="fig|1594731.3.peg.364"/>
<keyword evidence="11 18" id="KW-0067">ATP-binding</keyword>
<comment type="function">
    <text evidence="2 18">Functions in two distinct reactions of the de novo folate biosynthetic pathway. Catalyzes the addition of a glutamate residue to dihydropteroate (7,8-dihydropteroate or H2Pte) to form dihydrofolate (7,8-dihydrofolate monoglutamate or H2Pte-Glu). Also catalyzes successive additions of L-glutamate to tetrahydrofolate or 10-formyltetrahydrofolate or 5,10-methylenetetrahydrofolate, leading to folylpolyglutamate derivatives.</text>
</comment>
<dbReference type="Pfam" id="PF08245">
    <property type="entry name" value="Mur_ligase_M"/>
    <property type="match status" value="1"/>
</dbReference>
<evidence type="ECO:0000256" key="2">
    <source>
        <dbReference type="ARBA" id="ARBA00002714"/>
    </source>
</evidence>
<dbReference type="PIRSF" id="PIRSF001563">
    <property type="entry name" value="Folylpolyglu_synth"/>
    <property type="match status" value="1"/>
</dbReference>
<comment type="pathway">
    <text evidence="3">Cofactor biosynthesis; tetrahydrofolate biosynthesis; 7,8-dihydrofolate from 2-amino-4-hydroxy-6-hydroxymethyl-7,8-dihydropteridine diphosphate and 4-aminobenzoate: step 2/2.</text>
</comment>
<reference evidence="22" key="1">
    <citation type="submission" date="2015-01" db="EMBL/GenBank/DDBJ databases">
        <authorList>
            <person name="Manzano-Marin A."/>
            <person name="Manzano-Marin A."/>
        </authorList>
    </citation>
    <scope>NUCLEOTIDE SEQUENCE [LARGE SCALE GENOMIC DNA]</scope>
    <source>
        <strain evidence="22">obscurior</strain>
    </source>
</reference>
<dbReference type="FunFam" id="3.40.1190.10:FF:000004">
    <property type="entry name" value="Dihydrofolate synthase/folylpolyglutamate synthase"/>
    <property type="match status" value="1"/>
</dbReference>
<evidence type="ECO:0000256" key="17">
    <source>
        <dbReference type="ARBA" id="ARBA00049161"/>
    </source>
</evidence>
<dbReference type="EMBL" id="LN774881">
    <property type="protein sequence ID" value="CEN32315.1"/>
    <property type="molecule type" value="Genomic_DNA"/>
</dbReference>
<feature type="domain" description="Mur ligase central" evidence="20">
    <location>
        <begin position="51"/>
        <end position="262"/>
    </location>
</feature>
<dbReference type="GO" id="GO:0046654">
    <property type="term" value="P:tetrahydrofolate biosynthetic process"/>
    <property type="evidence" value="ECO:0007669"/>
    <property type="project" value="UniProtKB-UniPathway"/>
</dbReference>
<keyword evidence="13" id="KW-0289">Folate biosynthesis</keyword>
<evidence type="ECO:0000256" key="10">
    <source>
        <dbReference type="ARBA" id="ARBA00022741"/>
    </source>
</evidence>
<proteinExistence type="inferred from homology"/>
<dbReference type="Proteomes" id="UP000242753">
    <property type="component" value="Chromosome I"/>
</dbReference>
<dbReference type="InterPro" id="IPR036615">
    <property type="entry name" value="Mur_ligase_C_dom_sf"/>
</dbReference>
<comment type="cofactor">
    <cofactor evidence="1">
        <name>Mg(2+)</name>
        <dbReference type="ChEBI" id="CHEBI:18420"/>
    </cofactor>
</comment>
<comment type="catalytic activity">
    <reaction evidence="14">
        <text>(6S)-5,6,7,8-tetrahydrofolyl-(gamma-L-Glu)(n) + L-glutamate + ATP = (6S)-5,6,7,8-tetrahydrofolyl-(gamma-L-Glu)(n+1) + ADP + phosphate + H(+)</text>
        <dbReference type="Rhea" id="RHEA:10580"/>
        <dbReference type="Rhea" id="RHEA-COMP:14738"/>
        <dbReference type="Rhea" id="RHEA-COMP:14740"/>
        <dbReference type="ChEBI" id="CHEBI:15378"/>
        <dbReference type="ChEBI" id="CHEBI:29985"/>
        <dbReference type="ChEBI" id="CHEBI:30616"/>
        <dbReference type="ChEBI" id="CHEBI:43474"/>
        <dbReference type="ChEBI" id="CHEBI:141005"/>
        <dbReference type="ChEBI" id="CHEBI:456216"/>
        <dbReference type="EC" id="6.3.2.17"/>
    </reaction>
</comment>
<dbReference type="STRING" id="1594731.WEOB_387"/>
<evidence type="ECO:0000313" key="21">
    <source>
        <dbReference type="EMBL" id="CEN32315.1"/>
    </source>
</evidence>
<dbReference type="GO" id="GO:0008841">
    <property type="term" value="F:dihydrofolate synthase activity"/>
    <property type="evidence" value="ECO:0007669"/>
    <property type="project" value="UniProtKB-EC"/>
</dbReference>
<dbReference type="InterPro" id="IPR013221">
    <property type="entry name" value="Mur_ligase_cen"/>
</dbReference>
<evidence type="ECO:0000259" key="20">
    <source>
        <dbReference type="Pfam" id="PF08245"/>
    </source>
</evidence>
<comment type="pathway">
    <text evidence="4">Cofactor biosynthesis; tetrahydrofolylpolyglutamate biosynthesis.</text>
</comment>
<dbReference type="PROSITE" id="PS01011">
    <property type="entry name" value="FOLYLPOLYGLU_SYNT_1"/>
    <property type="match status" value="1"/>
</dbReference>
<dbReference type="InterPro" id="IPR036565">
    <property type="entry name" value="Mur-like_cat_sf"/>
</dbReference>
<dbReference type="InterPro" id="IPR018109">
    <property type="entry name" value="Folylpolyglutamate_synth_CS"/>
</dbReference>
<dbReference type="Gene3D" id="3.90.190.20">
    <property type="entry name" value="Mur ligase, C-terminal domain"/>
    <property type="match status" value="1"/>
</dbReference>
<evidence type="ECO:0000256" key="13">
    <source>
        <dbReference type="ARBA" id="ARBA00022909"/>
    </source>
</evidence>
<dbReference type="Pfam" id="PF02875">
    <property type="entry name" value="Mur_ligase_C"/>
    <property type="match status" value="1"/>
</dbReference>
<gene>
    <name evidence="21" type="primary">folC</name>
    <name evidence="21" type="ORF">WEOB_387</name>
</gene>
<dbReference type="UniPathway" id="UPA00077">
    <property type="reaction ID" value="UER00157"/>
</dbReference>
<dbReference type="GO" id="GO:0004326">
    <property type="term" value="F:tetrahydrofolylpolyglutamate synthase activity"/>
    <property type="evidence" value="ECO:0007669"/>
    <property type="project" value="UniProtKB-EC"/>
</dbReference>
<organism evidence="21 22">
    <name type="scientific">Candidatus Westeberhardia cardiocondylae</name>
    <dbReference type="NCBI Taxonomy" id="1594731"/>
    <lineage>
        <taxon>Bacteria</taxon>
        <taxon>Pseudomonadati</taxon>
        <taxon>Pseudomonadota</taxon>
        <taxon>Gammaproteobacteria</taxon>
        <taxon>Enterobacterales</taxon>
        <taxon>Enterobacteriaceae</taxon>
        <taxon>ant endosymbionts</taxon>
        <taxon>Candidatus Westeberhardia</taxon>
    </lineage>
</organism>
<evidence type="ECO:0000256" key="3">
    <source>
        <dbReference type="ARBA" id="ARBA00004799"/>
    </source>
</evidence>
<keyword evidence="8 18" id="KW-0436">Ligase</keyword>
<comment type="catalytic activity">
    <reaction evidence="15">
        <text>10-formyltetrahydrofolyl-(gamma-L-Glu)(n) + L-glutamate + ATP = 10-formyltetrahydrofolyl-(gamma-L-Glu)(n+1) + ADP + phosphate + H(+)</text>
        <dbReference type="Rhea" id="RHEA:51904"/>
        <dbReference type="Rhea" id="RHEA-COMP:13088"/>
        <dbReference type="Rhea" id="RHEA-COMP:14300"/>
        <dbReference type="ChEBI" id="CHEBI:15378"/>
        <dbReference type="ChEBI" id="CHEBI:29985"/>
        <dbReference type="ChEBI" id="CHEBI:30616"/>
        <dbReference type="ChEBI" id="CHEBI:43474"/>
        <dbReference type="ChEBI" id="CHEBI:134413"/>
        <dbReference type="ChEBI" id="CHEBI:456216"/>
        <dbReference type="EC" id="6.3.2.17"/>
    </reaction>
</comment>
<dbReference type="GO" id="GO:0046656">
    <property type="term" value="P:folic acid biosynthetic process"/>
    <property type="evidence" value="ECO:0007669"/>
    <property type="project" value="UniProtKB-KW"/>
</dbReference>
<evidence type="ECO:0000256" key="7">
    <source>
        <dbReference type="ARBA" id="ARBA00019357"/>
    </source>
</evidence>
<keyword evidence="22" id="KW-1185">Reference proteome</keyword>
<dbReference type="InterPro" id="IPR004101">
    <property type="entry name" value="Mur_ligase_C"/>
</dbReference>
<evidence type="ECO:0000256" key="6">
    <source>
        <dbReference type="ARBA" id="ARBA00011245"/>
    </source>
</evidence>
<comment type="catalytic activity">
    <reaction evidence="17">
        <text>7,8-dihydropteroate + L-glutamate + ATP = 7,8-dihydrofolate + ADP + phosphate + H(+)</text>
        <dbReference type="Rhea" id="RHEA:23584"/>
        <dbReference type="ChEBI" id="CHEBI:15378"/>
        <dbReference type="ChEBI" id="CHEBI:17839"/>
        <dbReference type="ChEBI" id="CHEBI:29985"/>
        <dbReference type="ChEBI" id="CHEBI:30616"/>
        <dbReference type="ChEBI" id="CHEBI:43474"/>
        <dbReference type="ChEBI" id="CHEBI:57451"/>
        <dbReference type="ChEBI" id="CHEBI:456216"/>
        <dbReference type="EC" id="6.3.2.12"/>
    </reaction>
</comment>
<dbReference type="PANTHER" id="PTHR11136">
    <property type="entry name" value="FOLYLPOLYGLUTAMATE SYNTHASE-RELATED"/>
    <property type="match status" value="1"/>
</dbReference>
<evidence type="ECO:0000256" key="4">
    <source>
        <dbReference type="ARBA" id="ARBA00005150"/>
    </source>
</evidence>
<evidence type="ECO:0000256" key="15">
    <source>
        <dbReference type="ARBA" id="ARBA00047808"/>
    </source>
</evidence>
<dbReference type="NCBIfam" id="TIGR01499">
    <property type="entry name" value="folC"/>
    <property type="match status" value="1"/>
</dbReference>
<evidence type="ECO:0000259" key="19">
    <source>
        <dbReference type="Pfam" id="PF02875"/>
    </source>
</evidence>
<dbReference type="GO" id="GO:0005737">
    <property type="term" value="C:cytoplasm"/>
    <property type="evidence" value="ECO:0007669"/>
    <property type="project" value="TreeGrafter"/>
</dbReference>
<evidence type="ECO:0000256" key="5">
    <source>
        <dbReference type="ARBA" id="ARBA00008276"/>
    </source>
</evidence>
<evidence type="ECO:0000256" key="11">
    <source>
        <dbReference type="ARBA" id="ARBA00022840"/>
    </source>
</evidence>
<dbReference type="SUPFAM" id="SSF53623">
    <property type="entry name" value="MurD-like peptide ligases, catalytic domain"/>
    <property type="match status" value="1"/>
</dbReference>